<accession>A0A2T1HYP4</accession>
<keyword evidence="3 7" id="KW-0479">Metal-binding</keyword>
<feature type="domain" description="Peptidase M3A/M3B catalytic" evidence="8">
    <location>
        <begin position="234"/>
        <end position="681"/>
    </location>
</feature>
<dbReference type="GO" id="GO:0005829">
    <property type="term" value="C:cytosol"/>
    <property type="evidence" value="ECO:0007669"/>
    <property type="project" value="TreeGrafter"/>
</dbReference>
<dbReference type="EMBL" id="PVZS01000001">
    <property type="protein sequence ID" value="PSC06813.1"/>
    <property type="molecule type" value="Genomic_DNA"/>
</dbReference>
<dbReference type="GO" id="GO:0006508">
    <property type="term" value="P:proteolysis"/>
    <property type="evidence" value="ECO:0007669"/>
    <property type="project" value="UniProtKB-KW"/>
</dbReference>
<keyword evidence="4 7" id="KW-0378">Hydrolase</keyword>
<dbReference type="Pfam" id="PF01432">
    <property type="entry name" value="Peptidase_M3"/>
    <property type="match status" value="1"/>
</dbReference>
<keyword evidence="6 7" id="KW-0482">Metalloprotease</keyword>
<organism evidence="9 10">
    <name type="scientific">Alsobacter soli</name>
    <dbReference type="NCBI Taxonomy" id="2109933"/>
    <lineage>
        <taxon>Bacteria</taxon>
        <taxon>Pseudomonadati</taxon>
        <taxon>Pseudomonadota</taxon>
        <taxon>Alphaproteobacteria</taxon>
        <taxon>Hyphomicrobiales</taxon>
        <taxon>Alsobacteraceae</taxon>
        <taxon>Alsobacter</taxon>
    </lineage>
</organism>
<dbReference type="SUPFAM" id="SSF55486">
    <property type="entry name" value="Metalloproteases ('zincins'), catalytic domain"/>
    <property type="match status" value="1"/>
</dbReference>
<comment type="caution">
    <text evidence="9">The sequence shown here is derived from an EMBL/GenBank/DDBJ whole genome shotgun (WGS) entry which is preliminary data.</text>
</comment>
<keyword evidence="10" id="KW-1185">Reference proteome</keyword>
<evidence type="ECO:0000256" key="3">
    <source>
        <dbReference type="ARBA" id="ARBA00022723"/>
    </source>
</evidence>
<evidence type="ECO:0000256" key="6">
    <source>
        <dbReference type="ARBA" id="ARBA00023049"/>
    </source>
</evidence>
<dbReference type="OrthoDB" id="9773538at2"/>
<dbReference type="FunFam" id="3.40.390.10:FF:000009">
    <property type="entry name" value="Oligopeptidase A"/>
    <property type="match status" value="1"/>
</dbReference>
<evidence type="ECO:0000256" key="2">
    <source>
        <dbReference type="ARBA" id="ARBA00022670"/>
    </source>
</evidence>
<dbReference type="CDD" id="cd06456">
    <property type="entry name" value="M3A_DCP"/>
    <property type="match status" value="1"/>
</dbReference>
<dbReference type="PANTHER" id="PTHR43660">
    <property type="entry name" value="DIPEPTIDYL CARBOXYPEPTIDASE"/>
    <property type="match status" value="1"/>
</dbReference>
<evidence type="ECO:0000313" key="9">
    <source>
        <dbReference type="EMBL" id="PSC06813.1"/>
    </source>
</evidence>
<comment type="cofactor">
    <cofactor evidence="7">
        <name>Zn(2+)</name>
        <dbReference type="ChEBI" id="CHEBI:29105"/>
    </cofactor>
    <text evidence="7">Binds 1 zinc ion.</text>
</comment>
<reference evidence="10" key="1">
    <citation type="submission" date="2018-03" db="EMBL/GenBank/DDBJ databases">
        <authorList>
            <person name="Sun L."/>
            <person name="Liu H."/>
            <person name="Chen W."/>
            <person name="Huang K."/>
            <person name="Liu W."/>
            <person name="Gao X."/>
        </authorList>
    </citation>
    <scope>NUCLEOTIDE SEQUENCE [LARGE SCALE GENOMIC DNA]</scope>
    <source>
        <strain evidence="10">SH9</strain>
    </source>
</reference>
<gene>
    <name evidence="9" type="ORF">SLNSH_00005</name>
</gene>
<evidence type="ECO:0000256" key="5">
    <source>
        <dbReference type="ARBA" id="ARBA00022833"/>
    </source>
</evidence>
<evidence type="ECO:0000256" key="1">
    <source>
        <dbReference type="ARBA" id="ARBA00006040"/>
    </source>
</evidence>
<dbReference type="PANTHER" id="PTHR43660:SF1">
    <property type="entry name" value="DIPEPTIDYL CARBOXYPEPTIDASE"/>
    <property type="match status" value="1"/>
</dbReference>
<dbReference type="GO" id="GO:0004180">
    <property type="term" value="F:carboxypeptidase activity"/>
    <property type="evidence" value="ECO:0007669"/>
    <property type="project" value="TreeGrafter"/>
</dbReference>
<dbReference type="GO" id="GO:0046872">
    <property type="term" value="F:metal ion binding"/>
    <property type="evidence" value="ECO:0007669"/>
    <property type="project" value="UniProtKB-UniRule"/>
</dbReference>
<dbReference type="Proteomes" id="UP000239772">
    <property type="component" value="Unassembled WGS sequence"/>
</dbReference>
<dbReference type="GO" id="GO:0004222">
    <property type="term" value="F:metalloendopeptidase activity"/>
    <property type="evidence" value="ECO:0007669"/>
    <property type="project" value="InterPro"/>
</dbReference>
<comment type="similarity">
    <text evidence="1 7">Belongs to the peptidase M3 family.</text>
</comment>
<dbReference type="InterPro" id="IPR024079">
    <property type="entry name" value="MetalloPept_cat_dom_sf"/>
</dbReference>
<dbReference type="InterPro" id="IPR045090">
    <property type="entry name" value="Pept_M3A_M3B"/>
</dbReference>
<evidence type="ECO:0000256" key="4">
    <source>
        <dbReference type="ARBA" id="ARBA00022801"/>
    </source>
</evidence>
<dbReference type="InterPro" id="IPR034005">
    <property type="entry name" value="M3A_DCP"/>
</dbReference>
<dbReference type="Gene3D" id="3.40.390.10">
    <property type="entry name" value="Collagenase (Catalytic Domain)"/>
    <property type="match status" value="1"/>
</dbReference>
<dbReference type="AlphaFoldDB" id="A0A2T1HYP4"/>
<keyword evidence="5 7" id="KW-0862">Zinc</keyword>
<sequence length="694" mass="77061">MSGAASGNPLLEAWTTPFGLPPFDRIRPEHFRPAFDAALAQNRAEIDAVARDPAEPSFANTIEALERSGELLEKVGGVFWNLSGAHTNPEIQGIEREMAPRLAKHFSEIAMNAALFGRVDALFRRMDDLGLDDEQKRVLELTHKRFVRAGAQLQGADKDRLAQIVERLAALGAQFSQNVLADEAGYRLVLETDEDKAGLPDWLVEAARRAGDELGLPGKAVITLARSSIEPFLQFSTSRALREKAFEAWTHRGEMGGDTDNRAIVAETLKLRAERARLLGYPTFAAYKLDNTMAKTPAAVQDLLDRVWAPAKARAAEERDDLAALAREEGANIAIGPHDWRHYAAKVRKRKHDLDEAELKPYLQLDRMIEAAFDTAGRLFGLRFAEPRDLPVYHPDVRAWDVTDAGGRHVAVFLGDYFARPSKRSGAWMSSYRGQRKLGGEVRPIVVNVMNFSKAAEGQPALLSFDDARTLFHEFGHALHGMLSDVTYPSIAGTSVSRDFVEFPSQLFEHWLMQPDVLRRFAVHAETGESMPEALLDRVLAARNFNQGFATVEYASSALVDLAFHQLEDADEVEPIAFERAVLERIGMPAEIVMRHRTPHFAHVFSGDGYSSGYYSYLWSEVLDADGFAAFEEAGDIFDAEVARRLRDFVYAAGGRQDPAEAYRAFRGRDPDVQALLRKRGFLAGEAQPPGADS</sequence>
<protein>
    <submittedName>
        <fullName evidence="9">Peptidase M3</fullName>
    </submittedName>
</protein>
<name>A0A2T1HYP4_9HYPH</name>
<evidence type="ECO:0000313" key="10">
    <source>
        <dbReference type="Proteomes" id="UP000239772"/>
    </source>
</evidence>
<dbReference type="Gene3D" id="1.10.1370.10">
    <property type="entry name" value="Neurolysin, domain 3"/>
    <property type="match status" value="1"/>
</dbReference>
<proteinExistence type="inferred from homology"/>
<dbReference type="InterPro" id="IPR001567">
    <property type="entry name" value="Pept_M3A_M3B_dom"/>
</dbReference>
<dbReference type="InterPro" id="IPR024077">
    <property type="entry name" value="Neurolysin/TOP_dom2"/>
</dbReference>
<evidence type="ECO:0000259" key="8">
    <source>
        <dbReference type="Pfam" id="PF01432"/>
    </source>
</evidence>
<evidence type="ECO:0000256" key="7">
    <source>
        <dbReference type="RuleBase" id="RU003435"/>
    </source>
</evidence>
<dbReference type="RefSeq" id="WP_106334598.1">
    <property type="nucleotide sequence ID" value="NZ_PVZS01000001.1"/>
</dbReference>
<keyword evidence="2 7" id="KW-0645">Protease</keyword>
<dbReference type="Gene3D" id="1.10.1370.40">
    <property type="match status" value="1"/>
</dbReference>